<dbReference type="EMBL" id="GILB01007771">
    <property type="protein sequence ID" value="NUU88104.1"/>
    <property type="molecule type" value="Transcribed_RNA"/>
</dbReference>
<feature type="compositionally biased region" description="Basic and acidic residues" evidence="1">
    <location>
        <begin position="152"/>
        <end position="162"/>
    </location>
</feature>
<feature type="compositionally biased region" description="Acidic residues" evidence="1">
    <location>
        <begin position="132"/>
        <end position="142"/>
    </location>
</feature>
<name>A0A6M2ESM3_9ROSI</name>
<reference evidence="2" key="1">
    <citation type="submission" date="2020-03" db="EMBL/GenBank/DDBJ databases">
        <authorList>
            <person name="Zhang R."/>
        </authorList>
    </citation>
    <scope>NUCLEOTIDE SEQUENCE</scope>
</reference>
<proteinExistence type="predicted"/>
<evidence type="ECO:0000313" key="2">
    <source>
        <dbReference type="EMBL" id="NUU88104.1"/>
    </source>
</evidence>
<organism evidence="2">
    <name type="scientific">Populus davidiana</name>
    <dbReference type="NCBI Taxonomy" id="266767"/>
    <lineage>
        <taxon>Eukaryota</taxon>
        <taxon>Viridiplantae</taxon>
        <taxon>Streptophyta</taxon>
        <taxon>Embryophyta</taxon>
        <taxon>Tracheophyta</taxon>
        <taxon>Spermatophyta</taxon>
        <taxon>Magnoliopsida</taxon>
        <taxon>eudicotyledons</taxon>
        <taxon>Gunneridae</taxon>
        <taxon>Pentapetalae</taxon>
        <taxon>rosids</taxon>
        <taxon>fabids</taxon>
        <taxon>Malpighiales</taxon>
        <taxon>Salicaceae</taxon>
        <taxon>Saliceae</taxon>
        <taxon>Populus</taxon>
    </lineage>
</organism>
<sequence>MEARAMWMQELHKQTKPDPDWFGSARVKDGDNALHEDFEHARTFDFAQTTIMTTDYETVKHPIVSTEMHFVDKSAIEEKTVIKTEDKDVQLIGSSLRTVVPNYEEDEDDWLNEEDSDLGGYKTIIPVGNEEDISFSDLEDDASSSIPVKSKRVSEGTDTKTT</sequence>
<evidence type="ECO:0000256" key="1">
    <source>
        <dbReference type="SAM" id="MobiDB-lite"/>
    </source>
</evidence>
<dbReference type="PANTHER" id="PTHR31923:SF27">
    <property type="entry name" value="BSD DOMAIN-CONTAINING PROTEIN"/>
    <property type="match status" value="1"/>
</dbReference>
<protein>
    <submittedName>
        <fullName evidence="2">Uncharacterized protein</fullName>
    </submittedName>
</protein>
<dbReference type="PANTHER" id="PTHR31923">
    <property type="entry name" value="BSD DOMAIN-CONTAINING PROTEIN"/>
    <property type="match status" value="1"/>
</dbReference>
<dbReference type="AlphaFoldDB" id="A0A6M2ESM3"/>
<accession>A0A6M2ESM3</accession>
<feature type="region of interest" description="Disordered" evidence="1">
    <location>
        <begin position="132"/>
        <end position="162"/>
    </location>
</feature>